<evidence type="ECO:0000313" key="4">
    <source>
        <dbReference type="EMBL" id="SFH86575.1"/>
    </source>
</evidence>
<dbReference type="Pfam" id="PF01596">
    <property type="entry name" value="Methyltransf_3"/>
    <property type="match status" value="1"/>
</dbReference>
<dbReference type="PANTHER" id="PTHR10509:SF14">
    <property type="entry name" value="CAFFEOYL-COA O-METHYLTRANSFERASE 3-RELATED"/>
    <property type="match status" value="1"/>
</dbReference>
<keyword evidence="3" id="KW-0949">S-adenosyl-L-methionine</keyword>
<dbReference type="OrthoDB" id="9799672at2"/>
<protein>
    <submittedName>
        <fullName evidence="4">Predicted O-methyltransferase YrrM</fullName>
    </submittedName>
</protein>
<dbReference type="SUPFAM" id="SSF53335">
    <property type="entry name" value="S-adenosyl-L-methionine-dependent methyltransferases"/>
    <property type="match status" value="1"/>
</dbReference>
<dbReference type="STRING" id="1576369.SAMN05421753_103260"/>
<accession>A0A1I3DIL6</accession>
<dbReference type="InterPro" id="IPR029063">
    <property type="entry name" value="SAM-dependent_MTases_sf"/>
</dbReference>
<organism evidence="4 5">
    <name type="scientific">Planctomicrobium piriforme</name>
    <dbReference type="NCBI Taxonomy" id="1576369"/>
    <lineage>
        <taxon>Bacteria</taxon>
        <taxon>Pseudomonadati</taxon>
        <taxon>Planctomycetota</taxon>
        <taxon>Planctomycetia</taxon>
        <taxon>Planctomycetales</taxon>
        <taxon>Planctomycetaceae</taxon>
        <taxon>Planctomicrobium</taxon>
    </lineage>
</organism>
<dbReference type="AlphaFoldDB" id="A0A1I3DIL6"/>
<evidence type="ECO:0000256" key="3">
    <source>
        <dbReference type="ARBA" id="ARBA00022691"/>
    </source>
</evidence>
<dbReference type="InterPro" id="IPR050362">
    <property type="entry name" value="Cation-dep_OMT"/>
</dbReference>
<reference evidence="5" key="1">
    <citation type="submission" date="2016-10" db="EMBL/GenBank/DDBJ databases">
        <authorList>
            <person name="Varghese N."/>
            <person name="Submissions S."/>
        </authorList>
    </citation>
    <scope>NUCLEOTIDE SEQUENCE [LARGE SCALE GENOMIC DNA]</scope>
    <source>
        <strain evidence="5">DSM 26348</strain>
    </source>
</reference>
<dbReference type="RefSeq" id="WP_092048279.1">
    <property type="nucleotide sequence ID" value="NZ_FOQD01000003.1"/>
</dbReference>
<sequence length="221" mass="24119">MQQDLWTAVDHYVSDLFIEPDDVLDAALANSAAAQLPSIAVAPPQGKFLYLLASSIGAKRILEIGTLGGYSTIWLARALPPDGQLISLEFESRHAHVAERNLQVAGVDDQVSVRIGAAADTLKQMIAEQTPAFDFIFIDADKESYTLYLELSLQLARSGTVMIADNTVREGEVINPASEDPRVHGVRHFHELLAREKGVEATTLQTVGSKGYDGFTMIRVR</sequence>
<keyword evidence="5" id="KW-1185">Reference proteome</keyword>
<proteinExistence type="predicted"/>
<dbReference type="GO" id="GO:0008171">
    <property type="term" value="F:O-methyltransferase activity"/>
    <property type="evidence" value="ECO:0007669"/>
    <property type="project" value="InterPro"/>
</dbReference>
<evidence type="ECO:0000256" key="2">
    <source>
        <dbReference type="ARBA" id="ARBA00022679"/>
    </source>
</evidence>
<dbReference type="PANTHER" id="PTHR10509">
    <property type="entry name" value="O-METHYLTRANSFERASE-RELATED"/>
    <property type="match status" value="1"/>
</dbReference>
<dbReference type="Gene3D" id="3.40.50.150">
    <property type="entry name" value="Vaccinia Virus protein VP39"/>
    <property type="match status" value="1"/>
</dbReference>
<evidence type="ECO:0000256" key="1">
    <source>
        <dbReference type="ARBA" id="ARBA00022603"/>
    </source>
</evidence>
<dbReference type="Proteomes" id="UP000199518">
    <property type="component" value="Unassembled WGS sequence"/>
</dbReference>
<evidence type="ECO:0000313" key="5">
    <source>
        <dbReference type="Proteomes" id="UP000199518"/>
    </source>
</evidence>
<dbReference type="InterPro" id="IPR002935">
    <property type="entry name" value="SAM_O-MeTrfase"/>
</dbReference>
<gene>
    <name evidence="4" type="ORF">SAMN05421753_103260</name>
</gene>
<dbReference type="PROSITE" id="PS51682">
    <property type="entry name" value="SAM_OMT_I"/>
    <property type="match status" value="1"/>
</dbReference>
<keyword evidence="2 4" id="KW-0808">Transferase</keyword>
<dbReference type="GO" id="GO:0032259">
    <property type="term" value="P:methylation"/>
    <property type="evidence" value="ECO:0007669"/>
    <property type="project" value="UniProtKB-KW"/>
</dbReference>
<dbReference type="EMBL" id="FOQD01000003">
    <property type="protein sequence ID" value="SFH86575.1"/>
    <property type="molecule type" value="Genomic_DNA"/>
</dbReference>
<dbReference type="GO" id="GO:0008757">
    <property type="term" value="F:S-adenosylmethionine-dependent methyltransferase activity"/>
    <property type="evidence" value="ECO:0007669"/>
    <property type="project" value="TreeGrafter"/>
</dbReference>
<name>A0A1I3DIL6_9PLAN</name>
<keyword evidence="1 4" id="KW-0489">Methyltransferase</keyword>